<accession>A0A4Y3R8J6</accession>
<comment type="caution">
    <text evidence="9">The sequence shown here is derived from an EMBL/GenBank/DDBJ whole genome shotgun (WGS) entry which is preliminary data.</text>
</comment>
<name>A0A4Y3R8J6_STRCI</name>
<feature type="domain" description="ABC3 transporter permease C-terminal" evidence="8">
    <location>
        <begin position="60"/>
        <end position="180"/>
    </location>
</feature>
<keyword evidence="4 7" id="KW-0812">Transmembrane</keyword>
<feature type="transmembrane region" description="Helical" evidence="7">
    <location>
        <begin position="16"/>
        <end position="38"/>
    </location>
</feature>
<gene>
    <name evidence="9" type="ORF">SCA03_66160</name>
</gene>
<feature type="transmembrane region" description="Helical" evidence="7">
    <location>
        <begin position="403"/>
        <end position="424"/>
    </location>
</feature>
<dbReference type="InterPro" id="IPR003838">
    <property type="entry name" value="ABC3_permease_C"/>
</dbReference>
<dbReference type="GO" id="GO:0044874">
    <property type="term" value="P:lipoprotein localization to outer membrane"/>
    <property type="evidence" value="ECO:0007669"/>
    <property type="project" value="TreeGrafter"/>
</dbReference>
<keyword evidence="5 7" id="KW-1133">Transmembrane helix</keyword>
<feature type="transmembrane region" description="Helical" evidence="7">
    <location>
        <begin position="233"/>
        <end position="253"/>
    </location>
</feature>
<evidence type="ECO:0000313" key="9">
    <source>
        <dbReference type="EMBL" id="GEB54065.1"/>
    </source>
</evidence>
<comment type="similarity">
    <text evidence="2">Belongs to the ABC-4 integral membrane protein family. LolC/E subfamily.</text>
</comment>
<organism evidence="9 10">
    <name type="scientific">Streptomyces cacaoi</name>
    <dbReference type="NCBI Taxonomy" id="1898"/>
    <lineage>
        <taxon>Bacteria</taxon>
        <taxon>Bacillati</taxon>
        <taxon>Actinomycetota</taxon>
        <taxon>Actinomycetes</taxon>
        <taxon>Kitasatosporales</taxon>
        <taxon>Streptomycetaceae</taxon>
        <taxon>Streptomyces</taxon>
    </lineage>
</organism>
<dbReference type="PANTHER" id="PTHR30489">
    <property type="entry name" value="LIPOPROTEIN-RELEASING SYSTEM TRANSMEMBRANE PROTEIN LOLE"/>
    <property type="match status" value="1"/>
</dbReference>
<dbReference type="Pfam" id="PF02687">
    <property type="entry name" value="FtsX"/>
    <property type="match status" value="2"/>
</dbReference>
<evidence type="ECO:0000259" key="8">
    <source>
        <dbReference type="Pfam" id="PF02687"/>
    </source>
</evidence>
<dbReference type="InterPro" id="IPR051447">
    <property type="entry name" value="Lipoprotein-release_system"/>
</dbReference>
<dbReference type="PANTHER" id="PTHR30489:SF0">
    <property type="entry name" value="LIPOPROTEIN-RELEASING SYSTEM TRANSMEMBRANE PROTEIN LOLE"/>
    <property type="match status" value="1"/>
</dbReference>
<comment type="subcellular location">
    <subcellularLocation>
        <location evidence="1">Cell membrane</location>
        <topology evidence="1">Multi-pass membrane protein</topology>
    </subcellularLocation>
</comment>
<dbReference type="EMBL" id="BJMM01000080">
    <property type="protein sequence ID" value="GEB54065.1"/>
    <property type="molecule type" value="Genomic_DNA"/>
</dbReference>
<evidence type="ECO:0000256" key="7">
    <source>
        <dbReference type="SAM" id="Phobius"/>
    </source>
</evidence>
<proteinExistence type="inferred from homology"/>
<evidence type="ECO:0000256" key="1">
    <source>
        <dbReference type="ARBA" id="ARBA00004651"/>
    </source>
</evidence>
<feature type="transmembrane region" description="Helical" evidence="7">
    <location>
        <begin position="287"/>
        <end position="308"/>
    </location>
</feature>
<evidence type="ECO:0000256" key="3">
    <source>
        <dbReference type="ARBA" id="ARBA00022475"/>
    </source>
</evidence>
<sequence>MTTGLARTSVRARPSAFAGVFTVLTLSATVVTASVAILRTASGLPPGAAREQTTAMGAGFTVVTVYLSIFVIGQVMALSVAQRATENAVLRAVGAMPWQIRRMVATEALLTALPALPLGYGLGVLLAHVWQDGMTEHGLLPGGPRLTVGPLPALVAAAVLVVTSQLGGLLAAHRAARAHPADALGEASAPRRGVTAGRVLRGVAAVLACAGAGALTALTAAGPREDAGEHLPLVLLAYLVAVALAGPALVRGVTAAAGAVRWIVGDGAAGELARAGVRARAGRLSPAVTPVALVVAFTLVKLAALAAADDPPWVDLFATVLYAAFAACVAVNTLVMLTAARRREVALLWAVGAGAGQIVRMFLAEAVLVGVAGGGAGALVALVVGLSLGEVAGVSLGELGGGVWLGVGAGVLGLVLPAVGLPLVRHLRRVGVRA</sequence>
<dbReference type="GO" id="GO:0098797">
    <property type="term" value="C:plasma membrane protein complex"/>
    <property type="evidence" value="ECO:0007669"/>
    <property type="project" value="TreeGrafter"/>
</dbReference>
<feature type="transmembrane region" description="Helical" evidence="7">
    <location>
        <begin position="58"/>
        <end position="81"/>
    </location>
</feature>
<feature type="transmembrane region" description="Helical" evidence="7">
    <location>
        <begin position="108"/>
        <end position="130"/>
    </location>
</feature>
<evidence type="ECO:0000256" key="4">
    <source>
        <dbReference type="ARBA" id="ARBA00022692"/>
    </source>
</evidence>
<reference evidence="9 10" key="1">
    <citation type="submission" date="2019-06" db="EMBL/GenBank/DDBJ databases">
        <title>Whole genome shotgun sequence of Streptomyces cacaoi subsp. cacaoi NBRC 12748.</title>
        <authorList>
            <person name="Hosoyama A."/>
            <person name="Uohara A."/>
            <person name="Ohji S."/>
            <person name="Ichikawa N."/>
        </authorList>
    </citation>
    <scope>NUCLEOTIDE SEQUENCE [LARGE SCALE GENOMIC DNA]</scope>
    <source>
        <strain evidence="9 10">NBRC 12748</strain>
    </source>
</reference>
<evidence type="ECO:0000256" key="6">
    <source>
        <dbReference type="ARBA" id="ARBA00023136"/>
    </source>
</evidence>
<feature type="transmembrane region" description="Helical" evidence="7">
    <location>
        <begin position="320"/>
        <end position="340"/>
    </location>
</feature>
<evidence type="ECO:0000256" key="5">
    <source>
        <dbReference type="ARBA" id="ARBA00022989"/>
    </source>
</evidence>
<keyword evidence="3" id="KW-1003">Cell membrane</keyword>
<evidence type="ECO:0000313" key="10">
    <source>
        <dbReference type="Proteomes" id="UP000319210"/>
    </source>
</evidence>
<keyword evidence="10" id="KW-1185">Reference proteome</keyword>
<dbReference type="RefSeq" id="WP_170223867.1">
    <property type="nucleotide sequence ID" value="NZ_BJMM01000080.1"/>
</dbReference>
<feature type="transmembrane region" description="Helical" evidence="7">
    <location>
        <begin position="199"/>
        <end position="221"/>
    </location>
</feature>
<feature type="transmembrane region" description="Helical" evidence="7">
    <location>
        <begin position="361"/>
        <end position="383"/>
    </location>
</feature>
<keyword evidence="6 7" id="KW-0472">Membrane</keyword>
<protein>
    <recommendedName>
        <fullName evidence="8">ABC3 transporter permease C-terminal domain-containing protein</fullName>
    </recommendedName>
</protein>
<evidence type="ECO:0000256" key="2">
    <source>
        <dbReference type="ARBA" id="ARBA00005236"/>
    </source>
</evidence>
<dbReference type="Proteomes" id="UP000319210">
    <property type="component" value="Unassembled WGS sequence"/>
</dbReference>
<feature type="transmembrane region" description="Helical" evidence="7">
    <location>
        <begin position="150"/>
        <end position="172"/>
    </location>
</feature>
<dbReference type="AlphaFoldDB" id="A0A4Y3R8J6"/>
<feature type="domain" description="ABC3 transporter permease C-terminal" evidence="8">
    <location>
        <begin position="317"/>
        <end position="418"/>
    </location>
</feature>